<dbReference type="EMBL" id="BOOU01000058">
    <property type="protein sequence ID" value="GII79322.1"/>
    <property type="molecule type" value="Genomic_DNA"/>
</dbReference>
<gene>
    <name evidence="1" type="ORF">Sru01_43040</name>
</gene>
<dbReference type="Proteomes" id="UP000655287">
    <property type="component" value="Unassembled WGS sequence"/>
</dbReference>
<sequence>MAEHQYSACPIRKKTFPTVGGSAGFFRAGRPMAALGGTEPATDVPRAESAAEPLAVAVGVARAVTLGDADGVLVALALAELRCGPSPALGVKLLAFLSRSGVHQSMTFCRSSSFCASGNRETPAGGALAAAAGPGVTDTSAFAAARAAQNNSAIRFAGAGISTLP</sequence>
<organism evidence="1 2">
    <name type="scientific">Sphaerisporangium rufum</name>
    <dbReference type="NCBI Taxonomy" id="1381558"/>
    <lineage>
        <taxon>Bacteria</taxon>
        <taxon>Bacillati</taxon>
        <taxon>Actinomycetota</taxon>
        <taxon>Actinomycetes</taxon>
        <taxon>Streptosporangiales</taxon>
        <taxon>Streptosporangiaceae</taxon>
        <taxon>Sphaerisporangium</taxon>
    </lineage>
</organism>
<reference evidence="1" key="1">
    <citation type="submission" date="2021-01" db="EMBL/GenBank/DDBJ databases">
        <title>Whole genome shotgun sequence of Sphaerisporangium rufum NBRC 109079.</title>
        <authorList>
            <person name="Komaki H."/>
            <person name="Tamura T."/>
        </authorList>
    </citation>
    <scope>NUCLEOTIDE SEQUENCE</scope>
    <source>
        <strain evidence="1">NBRC 109079</strain>
    </source>
</reference>
<protein>
    <submittedName>
        <fullName evidence="1">Uncharacterized protein</fullName>
    </submittedName>
</protein>
<evidence type="ECO:0000313" key="2">
    <source>
        <dbReference type="Proteomes" id="UP000655287"/>
    </source>
</evidence>
<keyword evidence="2" id="KW-1185">Reference proteome</keyword>
<accession>A0A919R433</accession>
<name>A0A919R433_9ACTN</name>
<dbReference type="AlphaFoldDB" id="A0A919R433"/>
<evidence type="ECO:0000313" key="1">
    <source>
        <dbReference type="EMBL" id="GII79322.1"/>
    </source>
</evidence>
<proteinExistence type="predicted"/>
<comment type="caution">
    <text evidence="1">The sequence shown here is derived from an EMBL/GenBank/DDBJ whole genome shotgun (WGS) entry which is preliminary data.</text>
</comment>